<feature type="domain" description="TonB-dependent receptor-like beta-barrel" evidence="16">
    <location>
        <begin position="266"/>
        <end position="655"/>
    </location>
</feature>
<evidence type="ECO:0000256" key="15">
    <source>
        <dbReference type="SAM" id="SignalP"/>
    </source>
</evidence>
<keyword evidence="9 14" id="KW-0798">TonB box</keyword>
<dbReference type="CDD" id="cd01347">
    <property type="entry name" value="ligand_gated_channel"/>
    <property type="match status" value="1"/>
</dbReference>
<dbReference type="InterPro" id="IPR010917">
    <property type="entry name" value="TonB_rcpt_CS"/>
</dbReference>
<dbReference type="PROSITE" id="PS01156">
    <property type="entry name" value="TONB_DEPENDENT_REC_2"/>
    <property type="match status" value="1"/>
</dbReference>
<dbReference type="Gene3D" id="2.40.170.20">
    <property type="entry name" value="TonB-dependent receptor, beta-barrel domain"/>
    <property type="match status" value="1"/>
</dbReference>
<dbReference type="HOGENOM" id="CLU_008287_15_2_5"/>
<feature type="short sequence motif" description="TonB C-terminal box" evidence="13">
    <location>
        <begin position="678"/>
        <end position="695"/>
    </location>
</feature>
<dbReference type="SUPFAM" id="SSF56935">
    <property type="entry name" value="Porins"/>
    <property type="match status" value="1"/>
</dbReference>
<evidence type="ECO:0000313" key="18">
    <source>
        <dbReference type="EMBL" id="ACJ01054.1"/>
    </source>
</evidence>
<evidence type="ECO:0000256" key="3">
    <source>
        <dbReference type="ARBA" id="ARBA00022452"/>
    </source>
</evidence>
<dbReference type="OrthoDB" id="7413795at2"/>
<evidence type="ECO:0000256" key="1">
    <source>
        <dbReference type="ARBA" id="ARBA00004571"/>
    </source>
</evidence>
<dbReference type="Pfam" id="PF00593">
    <property type="entry name" value="TonB_dep_Rec_b-barrel"/>
    <property type="match status" value="1"/>
</dbReference>
<sequence length="695" mass="76440">MRTSIQLTSRLLTTTTLTALLAGLTAVPAAAQSGLAIEEIVVTAQKREERLQDVPVSVTAFSADAIEDAGVRTPQDFIALTPNIGIVQSFTVGNSFVTVRGISQINNSDPSVAVVVDGVPQANQKQLTQQLFDIERIEVLKGPQGALYGRNSIGGAINIITRQPGNDFEGYTEAGYAEGNTRTLSAAAGGAIVADRLFFRAAGSYADSDGQITNGFLDEKADFYEDRTGRAQLRWIASDSVTVDLRGSISDTEGGAVLYSQFPTLGFSNNENVKPDENLLGRSERDMGDLSLKLDWDFGAATLTSISAYSKVKENYRGDLDFSRVQSIGQGQDLEVEMWSQELRLTSPDDQPLRWIGGAYILQTDRDLRTTVFLDTNSTLAGLQPLFIFGDESNDNLAYAFFGQASYDVTDRFELSGALRYDSDEREQTDLLRNNAVRSKTFSEWQPKVTAKYEWTPSLMTYATFSTGFRSGGYNAPTVNPSIFQKEVSTNYEVGFKSQLMDNRLILNGSAFYTKLDDAQIFRVDLTAGAQIIDNVKEAELTGFELEFQARLAEGWDAFGGVGVTDSEIKDFDGTRAYRGNQLPNNTKAKINGGTQYSFPITDALSGLLRADVEYRGKQYFHADNIDYRDPVTLVNLRAGLETERWSLTAYVKNLTNKQFFTEYADGFWSGSATGQDLGQLSPPRQFGVTGRVRF</sequence>
<dbReference type="EMBL" id="CP000613">
    <property type="protein sequence ID" value="ACJ01054.1"/>
    <property type="molecule type" value="Genomic_DNA"/>
</dbReference>
<dbReference type="PANTHER" id="PTHR32552">
    <property type="entry name" value="FERRICHROME IRON RECEPTOR-RELATED"/>
    <property type="match status" value="1"/>
</dbReference>
<keyword evidence="2 12" id="KW-0813">Transport</keyword>
<dbReference type="GO" id="GO:0006826">
    <property type="term" value="P:iron ion transport"/>
    <property type="evidence" value="ECO:0007669"/>
    <property type="project" value="UniProtKB-KW"/>
</dbReference>
<evidence type="ECO:0000256" key="6">
    <source>
        <dbReference type="ARBA" id="ARBA00022729"/>
    </source>
</evidence>
<protein>
    <submittedName>
        <fullName evidence="18">TonB-dependent receptor, putative</fullName>
    </submittedName>
</protein>
<keyword evidence="3 12" id="KW-1134">Transmembrane beta strand</keyword>
<evidence type="ECO:0000256" key="7">
    <source>
        <dbReference type="ARBA" id="ARBA00023004"/>
    </source>
</evidence>
<evidence type="ECO:0000256" key="12">
    <source>
        <dbReference type="PROSITE-ProRule" id="PRU01360"/>
    </source>
</evidence>
<dbReference type="InterPro" id="IPR036942">
    <property type="entry name" value="Beta-barrel_TonB_sf"/>
</dbReference>
<dbReference type="InterPro" id="IPR012910">
    <property type="entry name" value="Plug_dom"/>
</dbReference>
<dbReference type="InterPro" id="IPR000531">
    <property type="entry name" value="Beta-barrel_TonB"/>
</dbReference>
<dbReference type="AlphaFoldDB" id="B6IXN0"/>
<evidence type="ECO:0000256" key="11">
    <source>
        <dbReference type="ARBA" id="ARBA00023237"/>
    </source>
</evidence>
<dbReference type="KEGG" id="rce:RC1_3711"/>
<dbReference type="PANTHER" id="PTHR32552:SF81">
    <property type="entry name" value="TONB-DEPENDENT OUTER MEMBRANE RECEPTOR"/>
    <property type="match status" value="1"/>
</dbReference>
<feature type="domain" description="TonB-dependent receptor plug" evidence="17">
    <location>
        <begin position="51"/>
        <end position="156"/>
    </location>
</feature>
<gene>
    <name evidence="18" type="ordered locus">RC1_3711</name>
</gene>
<evidence type="ECO:0000256" key="4">
    <source>
        <dbReference type="ARBA" id="ARBA00022496"/>
    </source>
</evidence>
<keyword evidence="19" id="KW-1185">Reference proteome</keyword>
<keyword evidence="8" id="KW-0406">Ion transport</keyword>
<evidence type="ECO:0000256" key="8">
    <source>
        <dbReference type="ARBA" id="ARBA00023065"/>
    </source>
</evidence>
<dbReference type="Proteomes" id="UP000001591">
    <property type="component" value="Chromosome"/>
</dbReference>
<keyword evidence="7" id="KW-0408">Iron</keyword>
<evidence type="ECO:0000256" key="13">
    <source>
        <dbReference type="PROSITE-ProRule" id="PRU10144"/>
    </source>
</evidence>
<evidence type="ECO:0000256" key="9">
    <source>
        <dbReference type="ARBA" id="ARBA00023077"/>
    </source>
</evidence>
<dbReference type="eggNOG" id="COG4771">
    <property type="taxonomic scope" value="Bacteria"/>
</dbReference>
<proteinExistence type="inferred from homology"/>
<feature type="chain" id="PRO_5002844559" evidence="15">
    <location>
        <begin position="32"/>
        <end position="695"/>
    </location>
</feature>
<comment type="similarity">
    <text evidence="12 14">Belongs to the TonB-dependent receptor family.</text>
</comment>
<dbReference type="GO" id="GO:0009279">
    <property type="term" value="C:cell outer membrane"/>
    <property type="evidence" value="ECO:0007669"/>
    <property type="project" value="UniProtKB-SubCell"/>
</dbReference>
<dbReference type="InterPro" id="IPR039426">
    <property type="entry name" value="TonB-dep_rcpt-like"/>
</dbReference>
<comment type="subcellular location">
    <subcellularLocation>
        <location evidence="1 12">Cell outer membrane</location>
        <topology evidence="1 12">Multi-pass membrane protein</topology>
    </subcellularLocation>
</comment>
<keyword evidence="10 12" id="KW-0472">Membrane</keyword>
<dbReference type="STRING" id="414684.RC1_3711"/>
<dbReference type="PROSITE" id="PS52016">
    <property type="entry name" value="TONB_DEPENDENT_REC_3"/>
    <property type="match status" value="1"/>
</dbReference>
<keyword evidence="11 12" id="KW-0998">Cell outer membrane</keyword>
<evidence type="ECO:0000256" key="14">
    <source>
        <dbReference type="RuleBase" id="RU003357"/>
    </source>
</evidence>
<evidence type="ECO:0000259" key="16">
    <source>
        <dbReference type="Pfam" id="PF00593"/>
    </source>
</evidence>
<evidence type="ECO:0000259" key="17">
    <source>
        <dbReference type="Pfam" id="PF07715"/>
    </source>
</evidence>
<dbReference type="RefSeq" id="WP_012568827.1">
    <property type="nucleotide sequence ID" value="NC_011420.2"/>
</dbReference>
<keyword evidence="6 15" id="KW-0732">Signal</keyword>
<feature type="signal peptide" evidence="15">
    <location>
        <begin position="1"/>
        <end position="31"/>
    </location>
</feature>
<organism evidence="18 19">
    <name type="scientific">Rhodospirillum centenum (strain ATCC 51521 / SW)</name>
    <dbReference type="NCBI Taxonomy" id="414684"/>
    <lineage>
        <taxon>Bacteria</taxon>
        <taxon>Pseudomonadati</taxon>
        <taxon>Pseudomonadota</taxon>
        <taxon>Alphaproteobacteria</taxon>
        <taxon>Rhodospirillales</taxon>
        <taxon>Rhodospirillaceae</taxon>
        <taxon>Rhodospirillum</taxon>
    </lineage>
</organism>
<dbReference type="Pfam" id="PF07715">
    <property type="entry name" value="Plug"/>
    <property type="match status" value="1"/>
</dbReference>
<keyword evidence="18" id="KW-0675">Receptor</keyword>
<keyword evidence="5 12" id="KW-0812">Transmembrane</keyword>
<evidence type="ECO:0000256" key="5">
    <source>
        <dbReference type="ARBA" id="ARBA00022692"/>
    </source>
</evidence>
<reference evidence="18 19" key="1">
    <citation type="journal article" date="2010" name="BMC Genomics">
        <title>Metabolic flexibility revealed in the genome of the cyst-forming alpha-1 proteobacterium Rhodospirillum centenum.</title>
        <authorList>
            <person name="Lu Y.K."/>
            <person name="Marden J."/>
            <person name="Han M."/>
            <person name="Swingley W.D."/>
            <person name="Mastrian S.D."/>
            <person name="Chowdhury S.R."/>
            <person name="Hao J."/>
            <person name="Helmy T."/>
            <person name="Kim S."/>
            <person name="Kurdoglu A.A."/>
            <person name="Matthies H.J."/>
            <person name="Rollo D."/>
            <person name="Stothard P."/>
            <person name="Blankenship R.E."/>
            <person name="Bauer C.E."/>
            <person name="Touchman J.W."/>
        </authorList>
    </citation>
    <scope>NUCLEOTIDE SEQUENCE [LARGE SCALE GENOMIC DNA]</scope>
    <source>
        <strain evidence="19">ATCC 51521 / SW</strain>
    </source>
</reference>
<accession>B6IXN0</accession>
<name>B6IXN0_RHOCS</name>
<keyword evidence="4" id="KW-0410">Iron transport</keyword>
<evidence type="ECO:0000256" key="10">
    <source>
        <dbReference type="ARBA" id="ARBA00023136"/>
    </source>
</evidence>
<evidence type="ECO:0000256" key="2">
    <source>
        <dbReference type="ARBA" id="ARBA00022448"/>
    </source>
</evidence>
<evidence type="ECO:0000313" key="19">
    <source>
        <dbReference type="Proteomes" id="UP000001591"/>
    </source>
</evidence>